<organism evidence="1 2">
    <name type="scientific">Fusarium keratoplasticum</name>
    <dbReference type="NCBI Taxonomy" id="1328300"/>
    <lineage>
        <taxon>Eukaryota</taxon>
        <taxon>Fungi</taxon>
        <taxon>Dikarya</taxon>
        <taxon>Ascomycota</taxon>
        <taxon>Pezizomycotina</taxon>
        <taxon>Sordariomycetes</taxon>
        <taxon>Hypocreomycetidae</taxon>
        <taxon>Hypocreales</taxon>
        <taxon>Nectriaceae</taxon>
        <taxon>Fusarium</taxon>
        <taxon>Fusarium solani species complex</taxon>
    </lineage>
</organism>
<name>A0ACC0QES1_9HYPO</name>
<proteinExistence type="predicted"/>
<protein>
    <submittedName>
        <fullName evidence="1">MFS domain-containing protein</fullName>
    </submittedName>
</protein>
<comment type="caution">
    <text evidence="1">The sequence shown here is derived from an EMBL/GenBank/DDBJ whole genome shotgun (WGS) entry which is preliminary data.</text>
</comment>
<accession>A0ACC0QES1</accession>
<keyword evidence="2" id="KW-1185">Reference proteome</keyword>
<dbReference type="EMBL" id="CM046515">
    <property type="protein sequence ID" value="KAI8649162.1"/>
    <property type="molecule type" value="Genomic_DNA"/>
</dbReference>
<sequence length="444" mass="48794">MMEKSPVKTEAISQQLVTDAEATMAWEHALTPLRALKIYCKAVWYGAFVSLALVMEGCDTKILGSLYAVPAFQEAYGVRQPNGSYEISASWQSGLGSTMGVTSIFGMFLGGWATERFGFRKTMMAALFSMPPIIFIFFFAPSLAVFAVAICLFSLPLGIFQTVTTVYIADIMPVAPRPYLTSCYSLAWALGQLLNAVIFRGTPTLPAPWTYRVPFALQWFRPILIIIGVYLAPESPWWLVRQNRLDEAEAAVSRLTSELDIETQKLVSLTGDESRRTIVVMGVYAMQLLTGSQSRAFMTYFFLQAGPPTDQSFNITIVALTLSVLGVLGAWVVMTYTGRRTMYLLGGALTIALFTAIGGIGVKLHSSSSSSMMINPTAWNWGALTGFFWAGAGVLGFIFTFFMVPESKGRTTAEMDILFEQKAHVRKFKVTQVSITHIDGDGLP</sequence>
<evidence type="ECO:0000313" key="1">
    <source>
        <dbReference type="EMBL" id="KAI8649162.1"/>
    </source>
</evidence>
<evidence type="ECO:0000313" key="2">
    <source>
        <dbReference type="Proteomes" id="UP001065298"/>
    </source>
</evidence>
<reference evidence="1" key="1">
    <citation type="submission" date="2022-06" db="EMBL/GenBank/DDBJ databases">
        <title>Fusarium solani species complex genomes reveal bases of compartmentalisation and animal pathogenesis.</title>
        <authorList>
            <person name="Tsai I.J."/>
        </authorList>
    </citation>
    <scope>NUCLEOTIDE SEQUENCE</scope>
    <source>
        <strain evidence="1">Fu6.1</strain>
    </source>
</reference>
<dbReference type="Proteomes" id="UP001065298">
    <property type="component" value="Chromosome 13"/>
</dbReference>
<gene>
    <name evidence="1" type="ORF">NCS57_01452400</name>
</gene>